<comment type="caution">
    <text evidence="1">The sequence shown here is derived from an EMBL/GenBank/DDBJ whole genome shotgun (WGS) entry which is preliminary data.</text>
</comment>
<gene>
    <name evidence="1" type="ORF">PGLA1383_LOCUS29719</name>
</gene>
<accession>A0A813FIY8</accession>
<dbReference type="EMBL" id="CAJNNV010025059">
    <property type="protein sequence ID" value="CAE8611922.1"/>
    <property type="molecule type" value="Genomic_DNA"/>
</dbReference>
<reference evidence="1" key="1">
    <citation type="submission" date="2021-02" db="EMBL/GenBank/DDBJ databases">
        <authorList>
            <person name="Dougan E. K."/>
            <person name="Rhodes N."/>
            <person name="Thang M."/>
            <person name="Chan C."/>
        </authorList>
    </citation>
    <scope>NUCLEOTIDE SEQUENCE</scope>
</reference>
<protein>
    <submittedName>
        <fullName evidence="1">Uncharacterized protein</fullName>
    </submittedName>
</protein>
<dbReference type="Proteomes" id="UP000654075">
    <property type="component" value="Unassembled WGS sequence"/>
</dbReference>
<evidence type="ECO:0000313" key="2">
    <source>
        <dbReference type="Proteomes" id="UP000654075"/>
    </source>
</evidence>
<organism evidence="1 2">
    <name type="scientific">Polarella glacialis</name>
    <name type="common">Dinoflagellate</name>
    <dbReference type="NCBI Taxonomy" id="89957"/>
    <lineage>
        <taxon>Eukaryota</taxon>
        <taxon>Sar</taxon>
        <taxon>Alveolata</taxon>
        <taxon>Dinophyceae</taxon>
        <taxon>Suessiales</taxon>
        <taxon>Suessiaceae</taxon>
        <taxon>Polarella</taxon>
    </lineage>
</organism>
<evidence type="ECO:0000313" key="1">
    <source>
        <dbReference type="EMBL" id="CAE8611922.1"/>
    </source>
</evidence>
<name>A0A813FIY8_POLGL</name>
<keyword evidence="2" id="KW-1185">Reference proteome</keyword>
<sequence length="177" mass="19448">MKSPFAKALMAKNDSGELLAKCVWLVSNRATSIYTRLWCVLELKIAIELGLPIVFSLSSASRMQGGGDKPIPKLTRNPLQAMRLNGVDLGSYNVPDQLLLGFDGVQHAECSDPDDAKLIREVVQGSEGQLDALIERISFANTYAMARNKHEIKEKLGEEAIKTLLKGILVIESRNLP</sequence>
<proteinExistence type="predicted"/>
<dbReference type="AlphaFoldDB" id="A0A813FIY8"/>